<feature type="compositionally biased region" description="Basic and acidic residues" evidence="1">
    <location>
        <begin position="13"/>
        <end position="29"/>
    </location>
</feature>
<feature type="region of interest" description="Disordered" evidence="1">
    <location>
        <begin position="279"/>
        <end position="316"/>
    </location>
</feature>
<evidence type="ECO:0000313" key="2">
    <source>
        <dbReference type="EMBL" id="KYQ56226.1"/>
    </source>
</evidence>
<feature type="non-terminal residue" evidence="2">
    <location>
        <position position="1"/>
    </location>
</feature>
<feature type="region of interest" description="Disordered" evidence="1">
    <location>
        <begin position="13"/>
        <end position="41"/>
    </location>
</feature>
<evidence type="ECO:0000256" key="1">
    <source>
        <dbReference type="SAM" id="MobiDB-lite"/>
    </source>
</evidence>
<protein>
    <submittedName>
        <fullName evidence="2">Uncharacterized protein</fullName>
    </submittedName>
</protein>
<evidence type="ECO:0000313" key="3">
    <source>
        <dbReference type="Proteomes" id="UP000075809"/>
    </source>
</evidence>
<proteinExistence type="predicted"/>
<accession>A0A151X775</accession>
<sequence length="316" mass="35836">LKARISRLRIEKSRMTKKSHGPDRLRRAEGQTPAARYGTDSATGRGIELRVEEGCREKRREGETVPSDLNVIDLKVYLPYFDHQQHGVLIYGSLVHHKGSKLYKAHVFFKNKNSRLADIQMRYQAHLRGQSTASILLGNLFFGHPIFIFCINAIKVAHREHRSFLIIALHSLCKCTPCSNERTIISLGNNGMLRSKCKHLRDANENTGERDGSTHSFRERYSRIRAIPEYGMHVLFSVPGKVTFFSATSRLSKRTRTNTNEGTCFNEYVNDVASISELVKGGPDRSRKRSTREPPNIKRATPLSGLTRIGPTYVKS</sequence>
<dbReference type="EMBL" id="KQ982450">
    <property type="protein sequence ID" value="KYQ56226.1"/>
    <property type="molecule type" value="Genomic_DNA"/>
</dbReference>
<keyword evidence="3" id="KW-1185">Reference proteome</keyword>
<reference evidence="2 3" key="1">
    <citation type="submission" date="2015-09" db="EMBL/GenBank/DDBJ databases">
        <title>Trachymyrmex zeteki WGS genome.</title>
        <authorList>
            <person name="Nygaard S."/>
            <person name="Hu H."/>
            <person name="Boomsma J."/>
            <person name="Zhang G."/>
        </authorList>
    </citation>
    <scope>NUCLEOTIDE SEQUENCE [LARGE SCALE GENOMIC DNA]</scope>
    <source>
        <strain evidence="2">Tzet28-1</strain>
        <tissue evidence="2">Whole body</tissue>
    </source>
</reference>
<name>A0A151X775_9HYME</name>
<gene>
    <name evidence="2" type="ORF">ALC60_04840</name>
</gene>
<organism evidence="2 3">
    <name type="scientific">Mycetomoellerius zeteki</name>
    <dbReference type="NCBI Taxonomy" id="64791"/>
    <lineage>
        <taxon>Eukaryota</taxon>
        <taxon>Metazoa</taxon>
        <taxon>Ecdysozoa</taxon>
        <taxon>Arthropoda</taxon>
        <taxon>Hexapoda</taxon>
        <taxon>Insecta</taxon>
        <taxon>Pterygota</taxon>
        <taxon>Neoptera</taxon>
        <taxon>Endopterygota</taxon>
        <taxon>Hymenoptera</taxon>
        <taxon>Apocrita</taxon>
        <taxon>Aculeata</taxon>
        <taxon>Formicoidea</taxon>
        <taxon>Formicidae</taxon>
        <taxon>Myrmicinae</taxon>
        <taxon>Mycetomoellerius</taxon>
    </lineage>
</organism>
<dbReference type="AlphaFoldDB" id="A0A151X775"/>
<dbReference type="Proteomes" id="UP000075809">
    <property type="component" value="Unassembled WGS sequence"/>
</dbReference>